<feature type="domain" description="PLD phosphodiesterase" evidence="5">
    <location>
        <begin position="162"/>
        <end position="192"/>
    </location>
</feature>
<protein>
    <submittedName>
        <fullName evidence="6">Cardiolipin synthase</fullName>
        <ecNumber evidence="6">2.7.8.-</ecNumber>
    </submittedName>
</protein>
<dbReference type="RefSeq" id="WP_058387355.1">
    <property type="nucleotide sequence ID" value="NZ_LNXW01000009.1"/>
</dbReference>
<evidence type="ECO:0000259" key="5">
    <source>
        <dbReference type="PROSITE" id="PS50035"/>
    </source>
</evidence>
<evidence type="ECO:0000256" key="3">
    <source>
        <dbReference type="ARBA" id="ARBA00022801"/>
    </source>
</evidence>
<dbReference type="PANTHER" id="PTHR18896">
    <property type="entry name" value="PHOSPHOLIPASE D"/>
    <property type="match status" value="1"/>
</dbReference>
<dbReference type="InterPro" id="IPR025202">
    <property type="entry name" value="PLD-like_dom"/>
</dbReference>
<accession>A0A0W0SFR9</accession>
<dbReference type="Pfam" id="PF13091">
    <property type="entry name" value="PLDc_2"/>
    <property type="match status" value="1"/>
</dbReference>
<evidence type="ECO:0000256" key="2">
    <source>
        <dbReference type="ARBA" id="ARBA00022737"/>
    </source>
</evidence>
<comment type="caution">
    <text evidence="6">The sequence shown here is derived from an EMBL/GenBank/DDBJ whole genome shotgun (WGS) entry which is preliminary data.</text>
</comment>
<dbReference type="GO" id="GO:0004630">
    <property type="term" value="F:phospholipase D activity"/>
    <property type="evidence" value="ECO:0007669"/>
    <property type="project" value="UniProtKB-EC"/>
</dbReference>
<dbReference type="GO" id="GO:0009395">
    <property type="term" value="P:phospholipid catabolic process"/>
    <property type="evidence" value="ECO:0007669"/>
    <property type="project" value="TreeGrafter"/>
</dbReference>
<dbReference type="Proteomes" id="UP000054921">
    <property type="component" value="Unassembled WGS sequence"/>
</dbReference>
<organism evidence="6 7">
    <name type="scientific">Legionella cherrii</name>
    <dbReference type="NCBI Taxonomy" id="28084"/>
    <lineage>
        <taxon>Bacteria</taxon>
        <taxon>Pseudomonadati</taxon>
        <taxon>Pseudomonadota</taxon>
        <taxon>Gammaproteobacteria</taxon>
        <taxon>Legionellales</taxon>
        <taxon>Legionellaceae</taxon>
        <taxon>Legionella</taxon>
    </lineage>
</organism>
<dbReference type="InterPro" id="IPR015679">
    <property type="entry name" value="PLipase_D_fam"/>
</dbReference>
<sequence>MASKWLKIFPDATRNQIEYMIDGANAFAEIVKALQTAKTPDHYIYILGWMLDIDFPLIETDQKSTLFNLLNTASTKGVEIRILVWNNPSVELQKMNLNNIPKLNGLSNTVALLDDNTYSTSDSRQFVAQFVPFIMQKFSQYQSIFKELDPFYAILRYCLSKNVGSHHEKVLVIKGEEGLISFCGGMDINKNRFDSYHKDYSNVHDVHCKVQGPAAYQILQKFKKRWHNHPSTKNIQLKGENETKPSEMTMGNFYYGKVVGTYNDPNSNDKDRSLKDAYFAIIANAQKYIYIEDQYLVNVDVAKQLNKKIQESNFVCLILAIQDSQETTDILIPDRKRGEFWDALLSGVNQQVKDKVALVLIDRVNAAKENYHPAMHSKIIIADDEIVIIGSANVNQRSFTHDSETSIVIFDDDKSSVFKDTFAKRLRLEIWKEFASKMIAPDSIIASWEKFLKILMNPNVHPLILIPYLNSIEDLDKRIIDYIKKSGAIAPIVANILVGDSSDLSVALANVSVVLSPFQIVQIFNNLWDYVIDPQVK</sequence>
<reference evidence="6 7" key="1">
    <citation type="submission" date="2015-11" db="EMBL/GenBank/DDBJ databases">
        <title>Genomic analysis of 38 Legionella species identifies large and diverse effector repertoires.</title>
        <authorList>
            <person name="Burstein D."/>
            <person name="Amaro F."/>
            <person name="Zusman T."/>
            <person name="Lifshitz Z."/>
            <person name="Cohen O."/>
            <person name="Gilbert J.A."/>
            <person name="Pupko T."/>
            <person name="Shuman H.A."/>
            <person name="Segal G."/>
        </authorList>
    </citation>
    <scope>NUCLEOTIDE SEQUENCE [LARGE SCALE GENOMIC DNA]</scope>
    <source>
        <strain evidence="6 7">ORW</strain>
    </source>
</reference>
<evidence type="ECO:0000313" key="6">
    <source>
        <dbReference type="EMBL" id="KTC82286.1"/>
    </source>
</evidence>
<keyword evidence="4" id="KW-0443">Lipid metabolism</keyword>
<evidence type="ECO:0000256" key="4">
    <source>
        <dbReference type="ARBA" id="ARBA00023098"/>
    </source>
</evidence>
<keyword evidence="3" id="KW-0378">Hydrolase</keyword>
<proteinExistence type="predicted"/>
<dbReference type="EC" id="2.7.8.-" evidence="6"/>
<dbReference type="GO" id="GO:0016740">
    <property type="term" value="F:transferase activity"/>
    <property type="evidence" value="ECO:0007669"/>
    <property type="project" value="UniProtKB-KW"/>
</dbReference>
<dbReference type="SMART" id="SM00155">
    <property type="entry name" value="PLDc"/>
    <property type="match status" value="2"/>
</dbReference>
<dbReference type="SUPFAM" id="SSF56024">
    <property type="entry name" value="Phospholipase D/nuclease"/>
    <property type="match status" value="2"/>
</dbReference>
<dbReference type="PANTHER" id="PTHR18896:SF76">
    <property type="entry name" value="PHOSPHOLIPASE"/>
    <property type="match status" value="1"/>
</dbReference>
<dbReference type="InterPro" id="IPR001736">
    <property type="entry name" value="PLipase_D/transphosphatidylase"/>
</dbReference>
<evidence type="ECO:0000313" key="7">
    <source>
        <dbReference type="Proteomes" id="UP000054921"/>
    </source>
</evidence>
<keyword evidence="2" id="KW-0677">Repeat</keyword>
<dbReference type="EMBL" id="LNXW01000009">
    <property type="protein sequence ID" value="KTC82286.1"/>
    <property type="molecule type" value="Genomic_DNA"/>
</dbReference>
<dbReference type="Gene3D" id="3.30.870.10">
    <property type="entry name" value="Endonuclease Chain A"/>
    <property type="match status" value="2"/>
</dbReference>
<dbReference type="AlphaFoldDB" id="A0A0W0SFR9"/>
<gene>
    <name evidence="6" type="primary">cls</name>
    <name evidence="6" type="ORF">Lche_0550</name>
</gene>
<dbReference type="PATRIC" id="fig|28084.5.peg.591"/>
<comment type="catalytic activity">
    <reaction evidence="1">
        <text>a 1,2-diacyl-sn-glycero-3-phosphocholine + H2O = a 1,2-diacyl-sn-glycero-3-phosphate + choline + H(+)</text>
        <dbReference type="Rhea" id="RHEA:14445"/>
        <dbReference type="ChEBI" id="CHEBI:15354"/>
        <dbReference type="ChEBI" id="CHEBI:15377"/>
        <dbReference type="ChEBI" id="CHEBI:15378"/>
        <dbReference type="ChEBI" id="CHEBI:57643"/>
        <dbReference type="ChEBI" id="CHEBI:58608"/>
        <dbReference type="EC" id="3.1.4.4"/>
    </reaction>
</comment>
<dbReference type="PROSITE" id="PS50035">
    <property type="entry name" value="PLD"/>
    <property type="match status" value="2"/>
</dbReference>
<name>A0A0W0SFR9_9GAMM</name>
<keyword evidence="6" id="KW-0808">Transferase</keyword>
<dbReference type="OrthoDB" id="9762009at2"/>
<feature type="domain" description="PLD phosphodiesterase" evidence="5">
    <location>
        <begin position="371"/>
        <end position="398"/>
    </location>
</feature>
<dbReference type="STRING" id="28084.Lche_0550"/>
<evidence type="ECO:0000256" key="1">
    <source>
        <dbReference type="ARBA" id="ARBA00000798"/>
    </source>
</evidence>